<evidence type="ECO:0000256" key="1">
    <source>
        <dbReference type="ARBA" id="ARBA00004651"/>
    </source>
</evidence>
<sequence>MPHLDTFLIFMAGALALNVTPGPDMTFVLAQATHRGTRAGVAAALGIGIATIVFHMTLAAFGLAALFAAFPLAYDVVRYAGAAYLVWIAVGMIRNPPKLSEMSAEEGVRTAFRQGFVTNIFNPKVAIFFIAFLPQFVNPTIGPVWLQIMILGTCFSISGTTVNAIVAFGGGKLSEKLKANPIVGRIMGWISASVMLGLAVRLAWSERR</sequence>
<feature type="transmembrane region" description="Helical" evidence="6">
    <location>
        <begin position="42"/>
        <end position="70"/>
    </location>
</feature>
<feature type="transmembrane region" description="Helical" evidence="6">
    <location>
        <begin position="6"/>
        <end position="30"/>
    </location>
</feature>
<evidence type="ECO:0000313" key="8">
    <source>
        <dbReference type="Proteomes" id="UP001499951"/>
    </source>
</evidence>
<organism evidence="7 8">
    <name type="scientific">Rhizomicrobium electricum</name>
    <dbReference type="NCBI Taxonomy" id="480070"/>
    <lineage>
        <taxon>Bacteria</taxon>
        <taxon>Pseudomonadati</taxon>
        <taxon>Pseudomonadota</taxon>
        <taxon>Alphaproteobacteria</taxon>
        <taxon>Micropepsales</taxon>
        <taxon>Micropepsaceae</taxon>
        <taxon>Rhizomicrobium</taxon>
    </lineage>
</organism>
<feature type="transmembrane region" description="Helical" evidence="6">
    <location>
        <begin position="182"/>
        <end position="204"/>
    </location>
</feature>
<reference evidence="7 8" key="1">
    <citation type="journal article" date="2019" name="Int. J. Syst. Evol. Microbiol.">
        <title>The Global Catalogue of Microorganisms (GCM) 10K type strain sequencing project: providing services to taxonomists for standard genome sequencing and annotation.</title>
        <authorList>
            <consortium name="The Broad Institute Genomics Platform"/>
            <consortium name="The Broad Institute Genome Sequencing Center for Infectious Disease"/>
            <person name="Wu L."/>
            <person name="Ma J."/>
        </authorList>
    </citation>
    <scope>NUCLEOTIDE SEQUENCE [LARGE SCALE GENOMIC DNA]</scope>
    <source>
        <strain evidence="7 8">JCM 15089</strain>
    </source>
</reference>
<dbReference type="RefSeq" id="WP_166937261.1">
    <property type="nucleotide sequence ID" value="NZ_BAAADD010000012.1"/>
</dbReference>
<evidence type="ECO:0000256" key="2">
    <source>
        <dbReference type="ARBA" id="ARBA00022475"/>
    </source>
</evidence>
<dbReference type="PANTHER" id="PTHR30086">
    <property type="entry name" value="ARGININE EXPORTER PROTEIN ARGO"/>
    <property type="match status" value="1"/>
</dbReference>
<dbReference type="InterPro" id="IPR001123">
    <property type="entry name" value="LeuE-type"/>
</dbReference>
<accession>A0ABN1FAU7</accession>
<keyword evidence="8" id="KW-1185">Reference proteome</keyword>
<keyword evidence="3 6" id="KW-0812">Transmembrane</keyword>
<keyword evidence="5 6" id="KW-0472">Membrane</keyword>
<dbReference type="Pfam" id="PF01810">
    <property type="entry name" value="LysE"/>
    <property type="match status" value="1"/>
</dbReference>
<dbReference type="PIRSF" id="PIRSF006324">
    <property type="entry name" value="LeuE"/>
    <property type="match status" value="1"/>
</dbReference>
<feature type="transmembrane region" description="Helical" evidence="6">
    <location>
        <begin position="115"/>
        <end position="133"/>
    </location>
</feature>
<name>A0ABN1FAU7_9PROT</name>
<evidence type="ECO:0000313" key="7">
    <source>
        <dbReference type="EMBL" id="GAA0586405.1"/>
    </source>
</evidence>
<evidence type="ECO:0000256" key="6">
    <source>
        <dbReference type="SAM" id="Phobius"/>
    </source>
</evidence>
<evidence type="ECO:0000256" key="3">
    <source>
        <dbReference type="ARBA" id="ARBA00022692"/>
    </source>
</evidence>
<keyword evidence="4 6" id="KW-1133">Transmembrane helix</keyword>
<proteinExistence type="predicted"/>
<dbReference type="EMBL" id="BAAADD010000012">
    <property type="protein sequence ID" value="GAA0586405.1"/>
    <property type="molecule type" value="Genomic_DNA"/>
</dbReference>
<feature type="transmembrane region" description="Helical" evidence="6">
    <location>
        <begin position="76"/>
        <end position="94"/>
    </location>
</feature>
<evidence type="ECO:0000256" key="4">
    <source>
        <dbReference type="ARBA" id="ARBA00022989"/>
    </source>
</evidence>
<dbReference type="Proteomes" id="UP001499951">
    <property type="component" value="Unassembled WGS sequence"/>
</dbReference>
<evidence type="ECO:0000256" key="5">
    <source>
        <dbReference type="ARBA" id="ARBA00023136"/>
    </source>
</evidence>
<protein>
    <submittedName>
        <fullName evidence="7">LysE family translocator</fullName>
    </submittedName>
</protein>
<gene>
    <name evidence="7" type="ORF">GCM10008942_39250</name>
</gene>
<feature type="transmembrane region" description="Helical" evidence="6">
    <location>
        <begin position="145"/>
        <end position="170"/>
    </location>
</feature>
<comment type="caution">
    <text evidence="7">The sequence shown here is derived from an EMBL/GenBank/DDBJ whole genome shotgun (WGS) entry which is preliminary data.</text>
</comment>
<comment type="subcellular location">
    <subcellularLocation>
        <location evidence="1">Cell membrane</location>
        <topology evidence="1">Multi-pass membrane protein</topology>
    </subcellularLocation>
</comment>
<keyword evidence="2" id="KW-1003">Cell membrane</keyword>
<dbReference type="PANTHER" id="PTHR30086:SF20">
    <property type="entry name" value="ARGININE EXPORTER PROTEIN ARGO-RELATED"/>
    <property type="match status" value="1"/>
</dbReference>